<accession>A0A1G6GUN7</accession>
<dbReference type="OrthoDB" id="6712627at2"/>
<dbReference type="InterPro" id="IPR036641">
    <property type="entry name" value="HPT_dom_sf"/>
</dbReference>
<evidence type="ECO:0008006" key="3">
    <source>
        <dbReference type="Google" id="ProtNLM"/>
    </source>
</evidence>
<evidence type="ECO:0000313" key="2">
    <source>
        <dbReference type="Proteomes" id="UP000242317"/>
    </source>
</evidence>
<reference evidence="2" key="1">
    <citation type="submission" date="2016-09" db="EMBL/GenBank/DDBJ databases">
        <authorList>
            <person name="Varghese N."/>
            <person name="Submissions S."/>
        </authorList>
    </citation>
    <scope>NUCLEOTIDE SEQUENCE [LARGE SCALE GENOMIC DNA]</scope>
    <source>
        <strain evidence="2">ANC 3699</strain>
    </source>
</reference>
<dbReference type="RefSeq" id="WP_092615280.1">
    <property type="nucleotide sequence ID" value="NZ_FMYK01000001.1"/>
</dbReference>
<dbReference type="GO" id="GO:0000160">
    <property type="term" value="P:phosphorelay signal transduction system"/>
    <property type="evidence" value="ECO:0007669"/>
    <property type="project" value="InterPro"/>
</dbReference>
<proteinExistence type="predicted"/>
<dbReference type="AlphaFoldDB" id="A0A1G6GUN7"/>
<dbReference type="EMBL" id="FMYK01000001">
    <property type="protein sequence ID" value="SDB85583.1"/>
    <property type="molecule type" value="Genomic_DNA"/>
</dbReference>
<dbReference type="SUPFAM" id="SSF47226">
    <property type="entry name" value="Histidine-containing phosphotransfer domain, HPT domain"/>
    <property type="match status" value="1"/>
</dbReference>
<evidence type="ECO:0000313" key="1">
    <source>
        <dbReference type="EMBL" id="SDB85583.1"/>
    </source>
</evidence>
<sequence length="550" mass="62090">MSFQSSSHFDPTSLLIVRKEIDHSLKQVENGVSTLLEDGTAPFGLDDALINLEQCAHVLRLLEQPQLGKLTELTGRVMKKVIEDSQAQSHDQARIEAMSEATNVIKRYLDFLCVRETLAPQFLLPTINKLEATLGLPMTREGVFLTPFLETVHPNVSLETPAELPSSQYVLRLYKLSLLHFLKAEEDDLDFQALSLCGNYLSSIATGTPSEQYWRFVHIALKDLDNTILTDTRLRALIQIEQQSEQFLSRQQLFTPTQQDYADVLTLCLSQETPVAQQLREQLNVHDELLSDDQMQVLSRQLYGPDLDTIQTVVELLNNQIKEISARIETGQYIQNDEERQGIVSSLRESINIFQVINLNDSSAKLREQADQIEANENLSTDRHANDVMNSLLFATNSLQILERNYTPARLKLKFNNTQITLDKIEEAQEAVANEARIALTQVNEQILQYQQSQNVEQLAGTPEILREVSGALLFLESNDGHQILQKAAQLIDQVISQQKTLDTPQLNLLAQAIASADYYFEQLQQHQPILAKPMQIGLDSITAFEQAVA</sequence>
<protein>
    <recommendedName>
        <fullName evidence="3">Chemotaxis protein</fullName>
    </recommendedName>
</protein>
<dbReference type="Proteomes" id="UP000242317">
    <property type="component" value="Unassembled WGS sequence"/>
</dbReference>
<gene>
    <name evidence="1" type="ORF">SAMN05421749_101430</name>
</gene>
<organism evidence="1 2">
    <name type="scientific">Acinetobacter marinus</name>
    <dbReference type="NCBI Taxonomy" id="281375"/>
    <lineage>
        <taxon>Bacteria</taxon>
        <taxon>Pseudomonadati</taxon>
        <taxon>Pseudomonadota</taxon>
        <taxon>Gammaproteobacteria</taxon>
        <taxon>Moraxellales</taxon>
        <taxon>Moraxellaceae</taxon>
        <taxon>Acinetobacter</taxon>
    </lineage>
</organism>
<keyword evidence="2" id="KW-1185">Reference proteome</keyword>
<name>A0A1G6GUN7_9GAMM</name>